<sequence length="391" mass="45911">MLVDFFFHLKKLGLTVSLREFLDLLTALKQGLARYRVEEFYFLARTVLIKDESQYDRFDLAFNLYFKGLEKLPDLTAFIPDTWLQRLADRHLTAEERAQVQAVGDWQQLMDLLAMRLREQQERHEGGDTWVGTGGTSPFGAGGYNPEGVRIGQHESRYQQAVKIWERREFKNFDSGLELGTRHLKLALRRLRQFAREGAAQQFDLEQTIHATARNAGYLDLKMRPERHNAVKVLLLLDVGGSMDYFTRLCEELFSAARSEFKHLEYYYFHNFIYEFLWRDNRRRFEERVPTWDILHTYGSDYKVIFVGDASMSPYEIIYPGASVEHDNPEAGQVWLKRMQAIYSKTVWLNPVTHSQWKYVQSIGMIKRLMGDRMYPLTLSGLDEAMKALMR</sequence>
<dbReference type="PANTHER" id="PTHR39338:SF7">
    <property type="entry name" value="BLL6692 PROTEIN"/>
    <property type="match status" value="1"/>
</dbReference>
<reference evidence="1 2" key="1">
    <citation type="submission" date="2016-12" db="EMBL/GenBank/DDBJ databases">
        <title>Thioflexothrix psekupsii D3 genome sequencing and assembly.</title>
        <authorList>
            <person name="Fomenkov A."/>
            <person name="Vincze T."/>
            <person name="Grabovich M."/>
            <person name="Anton B.P."/>
            <person name="Dubinina G."/>
            <person name="Orlova M."/>
            <person name="Belousova E."/>
            <person name="Roberts R.J."/>
        </authorList>
    </citation>
    <scope>NUCLEOTIDE SEQUENCE [LARGE SCALE GENOMIC DNA]</scope>
    <source>
        <strain evidence="1">D3</strain>
    </source>
</reference>
<dbReference type="PANTHER" id="PTHR39338">
    <property type="entry name" value="BLL5662 PROTEIN-RELATED"/>
    <property type="match status" value="1"/>
</dbReference>
<dbReference type="EMBL" id="MSLT01000001">
    <property type="protein sequence ID" value="OUD16318.1"/>
    <property type="molecule type" value="Genomic_DNA"/>
</dbReference>
<dbReference type="AlphaFoldDB" id="A0A251XCJ8"/>
<comment type="caution">
    <text evidence="1">The sequence shown here is derived from an EMBL/GenBank/DDBJ whole genome shotgun (WGS) entry which is preliminary data.</text>
</comment>
<name>A0A251XCJ8_9GAMM</name>
<organism evidence="1 2">
    <name type="scientific">Thioflexithrix psekupsensis</name>
    <dbReference type="NCBI Taxonomy" id="1570016"/>
    <lineage>
        <taxon>Bacteria</taxon>
        <taxon>Pseudomonadati</taxon>
        <taxon>Pseudomonadota</taxon>
        <taxon>Gammaproteobacteria</taxon>
        <taxon>Thiotrichales</taxon>
        <taxon>Thioflexithrix</taxon>
    </lineage>
</organism>
<accession>A0A251XCJ8</accession>
<keyword evidence="2" id="KW-1185">Reference proteome</keyword>
<gene>
    <name evidence="1" type="ORF">TPSD3_00940</name>
</gene>
<dbReference type="OrthoDB" id="9764216at2"/>
<protein>
    <submittedName>
        <fullName evidence="1">VWA domain-containing protein</fullName>
    </submittedName>
</protein>
<dbReference type="Pfam" id="PF05762">
    <property type="entry name" value="VWA_CoxE"/>
    <property type="match status" value="1"/>
</dbReference>
<proteinExistence type="predicted"/>
<evidence type="ECO:0000313" key="2">
    <source>
        <dbReference type="Proteomes" id="UP000194798"/>
    </source>
</evidence>
<dbReference type="Proteomes" id="UP000194798">
    <property type="component" value="Unassembled WGS sequence"/>
</dbReference>
<evidence type="ECO:0000313" key="1">
    <source>
        <dbReference type="EMBL" id="OUD16318.1"/>
    </source>
</evidence>
<dbReference type="InterPro" id="IPR008912">
    <property type="entry name" value="Uncharacterised_CoxE"/>
</dbReference>